<keyword evidence="1" id="KW-1133">Transmembrane helix</keyword>
<keyword evidence="5" id="KW-1185">Reference proteome</keyword>
<proteinExistence type="predicted"/>
<feature type="chain" id="PRO_5032722784" evidence="2">
    <location>
        <begin position="20"/>
        <end position="647"/>
    </location>
</feature>
<dbReference type="PANTHER" id="PTHR46825:SF9">
    <property type="entry name" value="BETA-LACTAMASE-RELATED DOMAIN-CONTAINING PROTEIN"/>
    <property type="match status" value="1"/>
</dbReference>
<keyword evidence="2" id="KW-0732">Signal</keyword>
<keyword evidence="1" id="KW-0472">Membrane</keyword>
<dbReference type="Pfam" id="PF00144">
    <property type="entry name" value="Beta-lactamase"/>
    <property type="match status" value="1"/>
</dbReference>
<dbReference type="Proteomes" id="UP000445000">
    <property type="component" value="Unassembled WGS sequence"/>
</dbReference>
<reference evidence="5" key="1">
    <citation type="submission" date="2020-01" db="EMBL/GenBank/DDBJ databases">
        <title>'Steroidobacter agaridevorans' sp. nov., agar-degrading bacteria isolated from rhizosphere soils.</title>
        <authorList>
            <person name="Ikenaga M."/>
            <person name="Kataoka M."/>
            <person name="Murouchi A."/>
            <person name="Katsuragi S."/>
            <person name="Sakai M."/>
        </authorList>
    </citation>
    <scope>NUCLEOTIDE SEQUENCE [LARGE SCALE GENOMIC DNA]</scope>
    <source>
        <strain evidence="5">YU21-B</strain>
    </source>
</reference>
<name>A0A829YNX2_9GAMM</name>
<feature type="transmembrane region" description="Helical" evidence="1">
    <location>
        <begin position="544"/>
        <end position="566"/>
    </location>
</feature>
<dbReference type="SUPFAM" id="SSF56601">
    <property type="entry name" value="beta-lactamase/transpeptidase-like"/>
    <property type="match status" value="1"/>
</dbReference>
<feature type="domain" description="Beta-lactamase-related" evidence="3">
    <location>
        <begin position="49"/>
        <end position="357"/>
    </location>
</feature>
<evidence type="ECO:0000313" key="4">
    <source>
        <dbReference type="EMBL" id="GFE84661.1"/>
    </source>
</evidence>
<dbReference type="PANTHER" id="PTHR46825">
    <property type="entry name" value="D-ALANYL-D-ALANINE-CARBOXYPEPTIDASE/ENDOPEPTIDASE AMPH"/>
    <property type="match status" value="1"/>
</dbReference>
<evidence type="ECO:0000313" key="5">
    <source>
        <dbReference type="Proteomes" id="UP000445000"/>
    </source>
</evidence>
<evidence type="ECO:0000256" key="1">
    <source>
        <dbReference type="SAM" id="Phobius"/>
    </source>
</evidence>
<feature type="signal peptide" evidence="2">
    <location>
        <begin position="1"/>
        <end position="19"/>
    </location>
</feature>
<dbReference type="AlphaFoldDB" id="A0A829YNX2"/>
<dbReference type="EMBL" id="BLJN01000009">
    <property type="protein sequence ID" value="GFE84661.1"/>
    <property type="molecule type" value="Genomic_DNA"/>
</dbReference>
<dbReference type="InterPro" id="IPR001466">
    <property type="entry name" value="Beta-lactam-related"/>
</dbReference>
<dbReference type="InterPro" id="IPR012338">
    <property type="entry name" value="Beta-lactam/transpept-like"/>
</dbReference>
<keyword evidence="1" id="KW-0812">Transmembrane</keyword>
<feature type="transmembrane region" description="Helical" evidence="1">
    <location>
        <begin position="619"/>
        <end position="641"/>
    </location>
</feature>
<dbReference type="InterPro" id="IPR050491">
    <property type="entry name" value="AmpC-like"/>
</dbReference>
<sequence length="647" mass="69421">MSWSLVASMALSWVITAAAEPVTLDRAAAGKRIDAADLRAWLDGMVPYALDRGRIAGGVIVVVQNGRVILQQGYGYADVQKRIPVGAERTLFRLGSVSKLFTWTAVMQLVEQGKIDLDRDIAEYLDVEVPGGFEKPVTMRHLMTHTAGFEERLKGTVIADPDEFISLQAYVTASMPTRMAPPGDIPAYSNYGAALAGYVVEKVSGETFEDYLDRRVFGPLGMDGSTARQPLPGALAKQMSQGYKTATESPWYFELIPAPAGGISATGADMARFMIEHLAAAQGADRALLRAATAHMLHNSVSKPIPGLSGVSLGFVVNRERPRIIGHGGDTQVFHSDLKLFMENGVGWFAAFNSTGASGAASGLLKALSAGFTRRYFSTDADIYLEPAMPTAAEHGRQLAAAGKYERSRGRADTFIGSLSSLFGQQSITLNADDTISIPSAVGLDGVRKLWREVEPYVWREVGGTQRLVARVNAGRVEAIGMDSLAGTSILLPVPGWRSSGWILPVLLTAVAVLVLAAIYIPVAALIRRHYQSPLTLPRPASPVRVLCGVAVIANLSVLAGWALVLRNGLNDFSLFTSDLDVWLRLLQFVGVAGAMLSIAAVWNAWLSWSSPQPRARRIGNVAIAAACCVVASFVFAFNLVTLGLEY</sequence>
<accession>A0A829YNX2</accession>
<gene>
    <name evidence="4" type="ORF">GCM10011487_66610</name>
</gene>
<protein>
    <submittedName>
        <fullName evidence="4">FmtA-like protein</fullName>
    </submittedName>
</protein>
<feature type="transmembrane region" description="Helical" evidence="1">
    <location>
        <begin position="586"/>
        <end position="607"/>
    </location>
</feature>
<feature type="transmembrane region" description="Helical" evidence="1">
    <location>
        <begin position="502"/>
        <end position="523"/>
    </location>
</feature>
<dbReference type="Gene3D" id="3.40.710.10">
    <property type="entry name" value="DD-peptidase/beta-lactamase superfamily"/>
    <property type="match status" value="1"/>
</dbReference>
<comment type="caution">
    <text evidence="4">The sequence shown here is derived from an EMBL/GenBank/DDBJ whole genome shotgun (WGS) entry which is preliminary data.</text>
</comment>
<dbReference type="RefSeq" id="WP_161816242.1">
    <property type="nucleotide sequence ID" value="NZ_BLJN01000009.1"/>
</dbReference>
<evidence type="ECO:0000259" key="3">
    <source>
        <dbReference type="Pfam" id="PF00144"/>
    </source>
</evidence>
<evidence type="ECO:0000256" key="2">
    <source>
        <dbReference type="SAM" id="SignalP"/>
    </source>
</evidence>
<organism evidence="4 5">
    <name type="scientific">Steroidobacter agaridevorans</name>
    <dbReference type="NCBI Taxonomy" id="2695856"/>
    <lineage>
        <taxon>Bacteria</taxon>
        <taxon>Pseudomonadati</taxon>
        <taxon>Pseudomonadota</taxon>
        <taxon>Gammaproteobacteria</taxon>
        <taxon>Steroidobacterales</taxon>
        <taxon>Steroidobacteraceae</taxon>
        <taxon>Steroidobacter</taxon>
    </lineage>
</organism>